<dbReference type="EMBL" id="OV725083">
    <property type="protein sequence ID" value="CAH1408278.1"/>
    <property type="molecule type" value="Genomic_DNA"/>
</dbReference>
<dbReference type="Proteomes" id="UP001152798">
    <property type="component" value="Chromosome 7"/>
</dbReference>
<evidence type="ECO:0000313" key="9">
    <source>
        <dbReference type="Proteomes" id="UP001152798"/>
    </source>
</evidence>
<gene>
    <name evidence="8" type="ORF">NEZAVI_LOCUS15842</name>
</gene>
<keyword evidence="5" id="KW-0325">Glycoprotein</keyword>
<dbReference type="InterPro" id="IPR055343">
    <property type="entry name" value="CREG_beta-barrel"/>
</dbReference>
<dbReference type="OrthoDB" id="46836at2759"/>
<evidence type="ECO:0000256" key="2">
    <source>
        <dbReference type="ARBA" id="ARBA00009230"/>
    </source>
</evidence>
<evidence type="ECO:0000259" key="7">
    <source>
        <dbReference type="Pfam" id="PF13883"/>
    </source>
</evidence>
<evidence type="ECO:0000256" key="1">
    <source>
        <dbReference type="ARBA" id="ARBA00004613"/>
    </source>
</evidence>
<evidence type="ECO:0000313" key="8">
    <source>
        <dbReference type="EMBL" id="CAH1408278.1"/>
    </source>
</evidence>
<reference evidence="8" key="1">
    <citation type="submission" date="2022-01" db="EMBL/GenBank/DDBJ databases">
        <authorList>
            <person name="King R."/>
        </authorList>
    </citation>
    <scope>NUCLEOTIDE SEQUENCE</scope>
</reference>
<keyword evidence="9" id="KW-1185">Reference proteome</keyword>
<evidence type="ECO:0000256" key="5">
    <source>
        <dbReference type="ARBA" id="ARBA00023180"/>
    </source>
</evidence>
<feature type="signal peptide" evidence="6">
    <location>
        <begin position="1"/>
        <end position="20"/>
    </location>
</feature>
<dbReference type="GO" id="GO:0005737">
    <property type="term" value="C:cytoplasm"/>
    <property type="evidence" value="ECO:0007669"/>
    <property type="project" value="UniProtKB-ARBA"/>
</dbReference>
<dbReference type="GO" id="GO:0005615">
    <property type="term" value="C:extracellular space"/>
    <property type="evidence" value="ECO:0007669"/>
    <property type="project" value="TreeGrafter"/>
</dbReference>
<feature type="chain" id="PRO_5040231449" description="CREG-like beta-barrel domain-containing protein" evidence="6">
    <location>
        <begin position="21"/>
        <end position="201"/>
    </location>
</feature>
<dbReference type="FunFam" id="2.30.110.10:FF:000004">
    <property type="entry name" value="Cellular repressor of E1A-stimulated genes 1"/>
    <property type="match status" value="1"/>
</dbReference>
<dbReference type="PANTHER" id="PTHR13343">
    <property type="entry name" value="CREG1 PROTEIN"/>
    <property type="match status" value="1"/>
</dbReference>
<proteinExistence type="inferred from homology"/>
<organism evidence="8 9">
    <name type="scientific">Nezara viridula</name>
    <name type="common">Southern green stink bug</name>
    <name type="synonym">Cimex viridulus</name>
    <dbReference type="NCBI Taxonomy" id="85310"/>
    <lineage>
        <taxon>Eukaryota</taxon>
        <taxon>Metazoa</taxon>
        <taxon>Ecdysozoa</taxon>
        <taxon>Arthropoda</taxon>
        <taxon>Hexapoda</taxon>
        <taxon>Insecta</taxon>
        <taxon>Pterygota</taxon>
        <taxon>Neoptera</taxon>
        <taxon>Paraneoptera</taxon>
        <taxon>Hemiptera</taxon>
        <taxon>Heteroptera</taxon>
        <taxon>Panheteroptera</taxon>
        <taxon>Pentatomomorpha</taxon>
        <taxon>Pentatomoidea</taxon>
        <taxon>Pentatomidae</taxon>
        <taxon>Pentatominae</taxon>
        <taxon>Nezara</taxon>
    </lineage>
</organism>
<dbReference type="InterPro" id="IPR012349">
    <property type="entry name" value="Split_barrel_FMN-bd"/>
</dbReference>
<sequence length="201" mass="22512">MGYMMGIILGLTCLLGLSKALPMLNDGDLPPVQDVAKMARYIIHTSDWTVISHISHQGNSSDFPLGRVFSMSDGPINNSKGTPYIYSTELDPVINDLKKDSLCGMTMSLAYGDYCKDKHLDPENPLCAQVMLTGHLQFIDNNDEEAKFAKEALFSRHPEMSSWPTDHHFQFAKMNIANIQVIDYYGGSKYPSTEEYYNVSL</sequence>
<evidence type="ECO:0000256" key="3">
    <source>
        <dbReference type="ARBA" id="ARBA00022525"/>
    </source>
</evidence>
<name>A0A9P0HV37_NEZVI</name>
<comment type="similarity">
    <text evidence="2">Belongs to the CREG family.</text>
</comment>
<keyword evidence="3" id="KW-0964">Secreted</keyword>
<feature type="domain" description="CREG-like beta-barrel" evidence="7">
    <location>
        <begin position="30"/>
        <end position="198"/>
    </location>
</feature>
<evidence type="ECO:0000256" key="6">
    <source>
        <dbReference type="SAM" id="SignalP"/>
    </source>
</evidence>
<dbReference type="GO" id="GO:0012505">
    <property type="term" value="C:endomembrane system"/>
    <property type="evidence" value="ECO:0007669"/>
    <property type="project" value="UniProtKB-ARBA"/>
</dbReference>
<dbReference type="SUPFAM" id="SSF50475">
    <property type="entry name" value="FMN-binding split barrel"/>
    <property type="match status" value="1"/>
</dbReference>
<protein>
    <recommendedName>
        <fullName evidence="7">CREG-like beta-barrel domain-containing protein</fullName>
    </recommendedName>
</protein>
<evidence type="ECO:0000256" key="4">
    <source>
        <dbReference type="ARBA" id="ARBA00022729"/>
    </source>
</evidence>
<accession>A0A9P0HV37</accession>
<dbReference type="AlphaFoldDB" id="A0A9P0HV37"/>
<dbReference type="PANTHER" id="PTHR13343:SF17">
    <property type="entry name" value="CELLULAR REPRESSOR OF E1A-STIMULATED GENES, ISOFORM A"/>
    <property type="match status" value="1"/>
</dbReference>
<dbReference type="Gene3D" id="2.30.110.10">
    <property type="entry name" value="Electron Transport, Fmn-binding Protein, Chain A"/>
    <property type="match status" value="1"/>
</dbReference>
<dbReference type="Pfam" id="PF13883">
    <property type="entry name" value="CREG_beta-barrel"/>
    <property type="match status" value="1"/>
</dbReference>
<comment type="subcellular location">
    <subcellularLocation>
        <location evidence="1">Secreted</location>
    </subcellularLocation>
</comment>
<keyword evidence="4 6" id="KW-0732">Signal</keyword>